<dbReference type="Gene3D" id="3.30.470.30">
    <property type="entry name" value="DNA ligase/mRNA capping enzyme"/>
    <property type="match status" value="2"/>
</dbReference>
<keyword evidence="5" id="KW-1185">Reference proteome</keyword>
<dbReference type="InterPro" id="IPR032380">
    <property type="entry name" value="PNKP_ligase_dom"/>
</dbReference>
<comment type="caution">
    <text evidence="4">The sequence shown here is derived from an EMBL/GenBank/DDBJ whole genome shotgun (WGS) entry which is preliminary data.</text>
</comment>
<proteinExistence type="predicted"/>
<dbReference type="PANTHER" id="PTHR42850:SF7">
    <property type="entry name" value="BIS(5'-NUCLEOSYL)-TETRAPHOSPHATASE PRPE [ASYMMETRICAL]"/>
    <property type="match status" value="1"/>
</dbReference>
<dbReference type="SUPFAM" id="SSF56091">
    <property type="entry name" value="DNA ligase/mRNA capping enzyme, catalytic domain"/>
    <property type="match status" value="1"/>
</dbReference>
<dbReference type="SUPFAM" id="SSF52540">
    <property type="entry name" value="P-loop containing nucleoside triphosphate hydrolases"/>
    <property type="match status" value="1"/>
</dbReference>
<accession>A0ABV7ZR49</accession>
<organism evidence="4 5">
    <name type="scientific">Corynebacterium hansenii</name>
    <dbReference type="NCBI Taxonomy" id="394964"/>
    <lineage>
        <taxon>Bacteria</taxon>
        <taxon>Bacillati</taxon>
        <taxon>Actinomycetota</taxon>
        <taxon>Actinomycetes</taxon>
        <taxon>Mycobacteriales</taxon>
        <taxon>Corynebacteriaceae</taxon>
        <taxon>Corynebacterium</taxon>
    </lineage>
</organism>
<reference evidence="5" key="1">
    <citation type="journal article" date="2019" name="Int. J. Syst. Evol. Microbiol.">
        <title>The Global Catalogue of Microorganisms (GCM) 10K type strain sequencing project: providing services to taxonomists for standard genome sequencing and annotation.</title>
        <authorList>
            <consortium name="The Broad Institute Genomics Platform"/>
            <consortium name="The Broad Institute Genome Sequencing Center for Infectious Disease"/>
            <person name="Wu L."/>
            <person name="Ma J."/>
        </authorList>
    </citation>
    <scope>NUCLEOTIDE SEQUENCE [LARGE SCALE GENOMIC DNA]</scope>
    <source>
        <strain evidence="5">CCUG 53252</strain>
    </source>
</reference>
<dbReference type="PANTHER" id="PTHR42850">
    <property type="entry name" value="METALLOPHOSPHOESTERASE"/>
    <property type="match status" value="1"/>
</dbReference>
<evidence type="ECO:0000259" key="2">
    <source>
        <dbReference type="Pfam" id="PF00149"/>
    </source>
</evidence>
<sequence length="912" mass="97158">MSVPEAGLVVLAGVPGAGKSTYASSVFGEGEVFASDDFREMVSGDASDQDATGDAFAILEAVVAARLKRNLFTVVDATNCRAEDRRRWVEIARDNNCLASLIIVDVPVDAALERIGARVAAGGRDVPESIVRGMSRTLSGAARAARKEGFGKVYLLDGLRLGEATVERTKLFCDKRDLHGPFDLIGDVHGCLAELVELLGALGYVIDFDERRRPIGARHPHGRTVVFVGDLVDRGPDTPGVLRLVMAMVDSGDALCVAGNHDVKLARALGGAKVRRTHGLAESMEQLEGIADEDPGFIDRAREFLAGLIGHFVLDDGRLVVAHAGLPEAFHGRASAKVRAFGLYGDVTGEKTEHGLPVRGEWERDYAGSAAVVYGHVPTTRAEWVNNTLCLDTGCVFGGELTALRYPERDIMSVPAHRMWTEPSAPSREPASDASSHDGRPSAEQAGETDCSGRADQTKPDLPVTIARPESSATRSQSASEVAALPEGAVAASSILGDHRISTGLFGHVKVSAERAAGALEPLSRFAMPPAKIIYLPPTMAPAPSSSVAGYLEHPTEALAHFRSHGVKEVVCEEKHMGSRAVAVLHRGSPESSYLYTRTGRSIDGPRVRELITSVLASADASGLWTEGNEGGGTAGHAPHGEPADVAVLDCELLPWSFTAMDLIRDDFAGPAAAGESSLSLAAAAFSEANHVIDGPDAGKAAAVAGQIEERLGELGAFRDAYRSYSAPAEAPVQLAPFAVLAVGSRLTATRPHRWHLGVIDRLISASSEVCDGSPQDSPFRETRRMFASTDPDSVDPVTAWWLDLTSAGGEGMVMKPAETVSRHGGKLVQPGMKVRGREYLRIIYGPDYLRPERLERLRRRNANRKMGNALTEYALGIEALSRWCAGKPVDEVYQAAAGVLAFESDPVDPRL</sequence>
<dbReference type="InterPro" id="IPR041780">
    <property type="entry name" value="MPP_PrpE-like"/>
</dbReference>
<feature type="compositionally biased region" description="Polar residues" evidence="1">
    <location>
        <begin position="471"/>
        <end position="480"/>
    </location>
</feature>
<gene>
    <name evidence="4" type="ORF">ACFORJ_06875</name>
</gene>
<dbReference type="InterPro" id="IPR027417">
    <property type="entry name" value="P-loop_NTPase"/>
</dbReference>
<feature type="domain" description="Calcineurin-like phosphoesterase" evidence="2">
    <location>
        <begin position="181"/>
        <end position="382"/>
    </location>
</feature>
<evidence type="ECO:0000259" key="3">
    <source>
        <dbReference type="Pfam" id="PF16542"/>
    </source>
</evidence>
<evidence type="ECO:0000256" key="1">
    <source>
        <dbReference type="SAM" id="MobiDB-lite"/>
    </source>
</evidence>
<dbReference type="InterPro" id="IPR029052">
    <property type="entry name" value="Metallo-depent_PP-like"/>
</dbReference>
<evidence type="ECO:0000313" key="4">
    <source>
        <dbReference type="EMBL" id="MFC3849887.1"/>
    </source>
</evidence>
<dbReference type="Gene3D" id="3.60.21.10">
    <property type="match status" value="1"/>
</dbReference>
<dbReference type="InterPro" id="IPR050126">
    <property type="entry name" value="Ap4A_hydrolase"/>
</dbReference>
<dbReference type="Pfam" id="PF16542">
    <property type="entry name" value="PNKP_ligase"/>
    <property type="match status" value="1"/>
</dbReference>
<dbReference type="CDD" id="cd07423">
    <property type="entry name" value="MPP_Prp_like"/>
    <property type="match status" value="1"/>
</dbReference>
<protein>
    <submittedName>
        <fullName evidence="4">AAA family ATPase</fullName>
    </submittedName>
</protein>
<dbReference type="InterPro" id="IPR004843">
    <property type="entry name" value="Calcineurin-like_PHP"/>
</dbReference>
<dbReference type="SUPFAM" id="SSF56300">
    <property type="entry name" value="Metallo-dependent phosphatases"/>
    <property type="match status" value="1"/>
</dbReference>
<feature type="domain" description="Polynucleotide kinase-phosphatase ligase" evidence="3">
    <location>
        <begin position="519"/>
        <end position="907"/>
    </location>
</feature>
<dbReference type="Gene3D" id="3.40.50.300">
    <property type="entry name" value="P-loop containing nucleotide triphosphate hydrolases"/>
    <property type="match status" value="1"/>
</dbReference>
<dbReference type="Pfam" id="PF13671">
    <property type="entry name" value="AAA_33"/>
    <property type="match status" value="1"/>
</dbReference>
<evidence type="ECO:0000313" key="5">
    <source>
        <dbReference type="Proteomes" id="UP001595751"/>
    </source>
</evidence>
<dbReference type="Proteomes" id="UP001595751">
    <property type="component" value="Unassembled WGS sequence"/>
</dbReference>
<dbReference type="RefSeq" id="WP_290289052.1">
    <property type="nucleotide sequence ID" value="NZ_CP047211.1"/>
</dbReference>
<dbReference type="EMBL" id="JBHRZN010000002">
    <property type="protein sequence ID" value="MFC3849887.1"/>
    <property type="molecule type" value="Genomic_DNA"/>
</dbReference>
<dbReference type="Pfam" id="PF00149">
    <property type="entry name" value="Metallophos"/>
    <property type="match status" value="1"/>
</dbReference>
<name>A0ABV7ZR49_9CORY</name>
<feature type="region of interest" description="Disordered" evidence="1">
    <location>
        <begin position="421"/>
        <end position="480"/>
    </location>
</feature>